<gene>
    <name evidence="2" type="ORF">Rt10032_c06g2672</name>
</gene>
<organism evidence="2 3">
    <name type="scientific">Rhodotorula toruloides</name>
    <name type="common">Yeast</name>
    <name type="synonym">Rhodosporidium toruloides</name>
    <dbReference type="NCBI Taxonomy" id="5286"/>
    <lineage>
        <taxon>Eukaryota</taxon>
        <taxon>Fungi</taxon>
        <taxon>Dikarya</taxon>
        <taxon>Basidiomycota</taxon>
        <taxon>Pucciniomycotina</taxon>
        <taxon>Microbotryomycetes</taxon>
        <taxon>Sporidiobolales</taxon>
        <taxon>Sporidiobolaceae</taxon>
        <taxon>Rhodotorula</taxon>
    </lineage>
</organism>
<dbReference type="Proteomes" id="UP000321518">
    <property type="component" value="Unassembled WGS sequence"/>
</dbReference>
<comment type="caution">
    <text evidence="2">The sequence shown here is derived from an EMBL/GenBank/DDBJ whole genome shotgun (WGS) entry which is preliminary data.</text>
</comment>
<name>A0A511KFE0_RHOTO</name>
<feature type="region of interest" description="Disordered" evidence="1">
    <location>
        <begin position="382"/>
        <end position="443"/>
    </location>
</feature>
<protein>
    <submittedName>
        <fullName evidence="2">Proteophosphoglycan 5</fullName>
    </submittedName>
</protein>
<feature type="compositionally biased region" description="Basic and acidic residues" evidence="1">
    <location>
        <begin position="330"/>
        <end position="340"/>
    </location>
</feature>
<sequence>MPLPRRRQPSTLSEWPQLSLLAIYADEPVFDAGEGAAALSDEALEAARILYFATPLEEQPYDAARRNRATGTVLGVSSFARASSGTDASEGSREDPPASLAEDEILLASLQWAYAEYRLRFGTIQGVLDAEGKEGVMGKLHEFWNVWTRNWETSILGSQVEQLLQAVPKSAILTTEAAAQLGPLLAQFAASNPSALPILMHGDTVLSLPHLSLISVDQPPTAPGRPSPPPLSQDDLLALVHYMDRLLPPRRTLSVVSNVNDATSAPSAGEDSAGSGRWSSLTAGMSSFLAPRPFSLAMPGLPGTTALSGSRKAPNQPATLRAGFAALRRTEQQEVAKRQQEVSASADGTRPAEDGNPAAAPSAKGSSWSLRNVNWGALGFGSSENGSVDCPPTPTEPDESVPHAGQEPQDDRDLATDAVSTNTTPVATDFSPSNEEASQPTTPAVELVPSVDVTELADAIGQTPTKERDQPVIDVKPAPEGLELRAAENEDTAEELPPRHEERVKAVRLFCGEGDSQDTLFEARLYKRGGLRLALAILLSTDAAALAWLDGRAERLLEAVESLLEVVVPPKPLYPHRHLVKHDLLVNSVSPAGPAATTTADTEADCALIDSYVALHSHPRVLESVSRLSSTRWSLHRRFSTTLALDAKIGLPAIDTTDVFAILPSRGANGKDLSLIDAADELRRIERAYLRKA</sequence>
<dbReference type="OrthoDB" id="240546at2759"/>
<dbReference type="EMBL" id="BJWK01000006">
    <property type="protein sequence ID" value="GEM08655.1"/>
    <property type="molecule type" value="Genomic_DNA"/>
</dbReference>
<feature type="compositionally biased region" description="Polar residues" evidence="1">
    <location>
        <begin position="418"/>
        <end position="442"/>
    </location>
</feature>
<proteinExistence type="predicted"/>
<reference evidence="2 3" key="1">
    <citation type="submission" date="2019-07" db="EMBL/GenBank/DDBJ databases">
        <title>Rhodotorula toruloides NBRC10032 genome sequencing.</title>
        <authorList>
            <person name="Shida Y."/>
            <person name="Takaku H."/>
            <person name="Ogasawara W."/>
            <person name="Mori K."/>
        </authorList>
    </citation>
    <scope>NUCLEOTIDE SEQUENCE [LARGE SCALE GENOMIC DNA]</scope>
    <source>
        <strain evidence="2 3">NBRC10032</strain>
    </source>
</reference>
<evidence type="ECO:0000313" key="2">
    <source>
        <dbReference type="EMBL" id="GEM08655.1"/>
    </source>
</evidence>
<feature type="region of interest" description="Disordered" evidence="1">
    <location>
        <begin position="330"/>
        <end position="367"/>
    </location>
</feature>
<dbReference type="AlphaFoldDB" id="A0A511KFE0"/>
<evidence type="ECO:0000313" key="3">
    <source>
        <dbReference type="Proteomes" id="UP000321518"/>
    </source>
</evidence>
<accession>A0A511KFE0</accession>
<evidence type="ECO:0000256" key="1">
    <source>
        <dbReference type="SAM" id="MobiDB-lite"/>
    </source>
</evidence>